<dbReference type="EnsemblMetazoa" id="CJA07409.1">
    <property type="protein sequence ID" value="CJA07409.1"/>
    <property type="gene ID" value="WBGene00126613"/>
</dbReference>
<evidence type="ECO:0000256" key="1">
    <source>
        <dbReference type="ARBA" id="ARBA00006347"/>
    </source>
</evidence>
<dbReference type="Proteomes" id="UP000005237">
    <property type="component" value="Unassembled WGS sequence"/>
</dbReference>
<dbReference type="InterPro" id="IPR005788">
    <property type="entry name" value="PDI_thioredoxin-like_dom"/>
</dbReference>
<dbReference type="PANTHER" id="PTHR45815:SF2">
    <property type="entry name" value="PROTEIN DISULFIDE-ISOMERASE"/>
    <property type="match status" value="1"/>
</dbReference>
<dbReference type="InterPro" id="IPR013766">
    <property type="entry name" value="Thioredoxin_domain"/>
</dbReference>
<evidence type="ECO:0000313" key="9">
    <source>
        <dbReference type="EnsemblMetazoa" id="CJA07409.1"/>
    </source>
</evidence>
<dbReference type="GO" id="GO:0034976">
    <property type="term" value="P:response to endoplasmic reticulum stress"/>
    <property type="evidence" value="ECO:0007669"/>
    <property type="project" value="TreeGrafter"/>
</dbReference>
<evidence type="ECO:0000256" key="3">
    <source>
        <dbReference type="ARBA" id="ARBA00022737"/>
    </source>
</evidence>
<dbReference type="Gene3D" id="3.40.30.10">
    <property type="entry name" value="Glutaredoxin"/>
    <property type="match status" value="2"/>
</dbReference>
<keyword evidence="10" id="KW-1185">Reference proteome</keyword>
<comment type="similarity">
    <text evidence="1 6">Belongs to the protein disulfide isomerase family.</text>
</comment>
<feature type="domain" description="Thioredoxin" evidence="8">
    <location>
        <begin position="1"/>
        <end position="86"/>
    </location>
</feature>
<evidence type="ECO:0000256" key="5">
    <source>
        <dbReference type="ARBA" id="ARBA00023284"/>
    </source>
</evidence>
<organism evidence="9 10">
    <name type="scientific">Caenorhabditis japonica</name>
    <dbReference type="NCBI Taxonomy" id="281687"/>
    <lineage>
        <taxon>Eukaryota</taxon>
        <taxon>Metazoa</taxon>
        <taxon>Ecdysozoa</taxon>
        <taxon>Nematoda</taxon>
        <taxon>Chromadorea</taxon>
        <taxon>Rhabditida</taxon>
        <taxon>Rhabditina</taxon>
        <taxon>Rhabditomorpha</taxon>
        <taxon>Rhabditoidea</taxon>
        <taxon>Rhabditidae</taxon>
        <taxon>Peloderinae</taxon>
        <taxon>Caenorhabditis</taxon>
    </lineage>
</organism>
<feature type="region of interest" description="Disordered" evidence="7">
    <location>
        <begin position="89"/>
        <end position="117"/>
    </location>
</feature>
<evidence type="ECO:0000259" key="8">
    <source>
        <dbReference type="PROSITE" id="PS51352"/>
    </source>
</evidence>
<dbReference type="GO" id="GO:0015035">
    <property type="term" value="F:protein-disulfide reductase activity"/>
    <property type="evidence" value="ECO:0007669"/>
    <property type="project" value="TreeGrafter"/>
</dbReference>
<keyword evidence="2" id="KW-0732">Signal</keyword>
<dbReference type="GO" id="GO:0005788">
    <property type="term" value="C:endoplasmic reticulum lumen"/>
    <property type="evidence" value="ECO:0007669"/>
    <property type="project" value="TreeGrafter"/>
</dbReference>
<dbReference type="GO" id="GO:0003756">
    <property type="term" value="F:protein disulfide isomerase activity"/>
    <property type="evidence" value="ECO:0007669"/>
    <property type="project" value="InterPro"/>
</dbReference>
<evidence type="ECO:0000313" key="10">
    <source>
        <dbReference type="Proteomes" id="UP000005237"/>
    </source>
</evidence>
<dbReference type="Pfam" id="PF00085">
    <property type="entry name" value="Thioredoxin"/>
    <property type="match status" value="2"/>
</dbReference>
<evidence type="ECO:0000256" key="2">
    <source>
        <dbReference type="ARBA" id="ARBA00022729"/>
    </source>
</evidence>
<dbReference type="CDD" id="cd03001">
    <property type="entry name" value="PDI_a_P5"/>
    <property type="match status" value="1"/>
</dbReference>
<reference evidence="9" key="2">
    <citation type="submission" date="2022-06" db="UniProtKB">
        <authorList>
            <consortium name="EnsemblMetazoa"/>
        </authorList>
    </citation>
    <scope>IDENTIFICATION</scope>
    <source>
        <strain evidence="9">DF5081</strain>
    </source>
</reference>
<protein>
    <recommendedName>
        <fullName evidence="8">Thioredoxin domain-containing protein</fullName>
    </recommendedName>
</protein>
<proteinExistence type="inferred from homology"/>
<dbReference type="PROSITE" id="PS51352">
    <property type="entry name" value="THIOREDOXIN_2"/>
    <property type="match status" value="2"/>
</dbReference>
<dbReference type="PROSITE" id="PS00194">
    <property type="entry name" value="THIOREDOXIN_1"/>
    <property type="match status" value="1"/>
</dbReference>
<keyword evidence="5" id="KW-0676">Redox-active center</keyword>
<dbReference type="CDD" id="cd02983">
    <property type="entry name" value="P5_C"/>
    <property type="match status" value="1"/>
</dbReference>
<dbReference type="InterPro" id="IPR036249">
    <property type="entry name" value="Thioredoxin-like_sf"/>
</dbReference>
<dbReference type="InterPro" id="IPR017937">
    <property type="entry name" value="Thioredoxin_CS"/>
</dbReference>
<dbReference type="AlphaFoldDB" id="A0A8R1DPK3"/>
<keyword evidence="3" id="KW-0677">Repeat</keyword>
<dbReference type="SUPFAM" id="SSF52833">
    <property type="entry name" value="Thioredoxin-like"/>
    <property type="match status" value="3"/>
</dbReference>
<evidence type="ECO:0000256" key="6">
    <source>
        <dbReference type="RuleBase" id="RU004208"/>
    </source>
</evidence>
<evidence type="ECO:0000256" key="7">
    <source>
        <dbReference type="SAM" id="MobiDB-lite"/>
    </source>
</evidence>
<dbReference type="PANTHER" id="PTHR45815">
    <property type="entry name" value="PROTEIN DISULFIDE-ISOMERASE A6"/>
    <property type="match status" value="1"/>
</dbReference>
<dbReference type="PRINTS" id="PR00421">
    <property type="entry name" value="THIOREDOXIN"/>
</dbReference>
<sequence>MFQNRTFCGHCKTLVPEFKKAAKILKGIANVAAIDSTVHKSNLNKYAIKGFPTIKIFGANGKSNPIEYQGPRTAHGIVEAVKNEISKTLKSRAGKGGEKKEQKQKKSKSSSGGNDGKVIELTDSNFESLVLNSKDAWMVEFFAPWCGHCKNLEPAWKKAAKQMGGTVKFGALDATIHKSISDKFNIRGFPTIKFFAPGSSVKDGEDYHGGRSSNDLVAYAESKFATVAPPPELVEATSQQVVQETCANKQLCIFTVLPSIYDCQSKCRNDRIAMLNDLAEMFKTRPWGWLWMEAGAQPHVEDAFGLGESGYPVLTAMSPNKMKFATQIGAFSTNAIKEFLNSVNYGKARVYNIPEAKLENDSLKVLEIPPWDGKDKALPVMEDVDLSDVDLSLDDDDVSLKPKSEL</sequence>
<feature type="domain" description="Thioredoxin" evidence="8">
    <location>
        <begin position="99"/>
        <end position="225"/>
    </location>
</feature>
<name>A0A8R1DPK3_CAEJA</name>
<dbReference type="NCBIfam" id="TIGR01126">
    <property type="entry name" value="pdi_dom"/>
    <property type="match status" value="1"/>
</dbReference>
<evidence type="ECO:0000256" key="4">
    <source>
        <dbReference type="ARBA" id="ARBA00022824"/>
    </source>
</evidence>
<accession>A0A8R1DPK3</accession>
<reference evidence="10" key="1">
    <citation type="submission" date="2010-08" db="EMBL/GenBank/DDBJ databases">
        <authorList>
            <consortium name="Caenorhabditis japonica Sequencing Consortium"/>
            <person name="Wilson R.K."/>
        </authorList>
    </citation>
    <scope>NUCLEOTIDE SEQUENCE [LARGE SCALE GENOMIC DNA]</scope>
    <source>
        <strain evidence="10">DF5081</strain>
    </source>
</reference>
<keyword evidence="4" id="KW-0256">Endoplasmic reticulum</keyword>